<evidence type="ECO:0000256" key="1">
    <source>
        <dbReference type="ARBA" id="ARBA00022723"/>
    </source>
</evidence>
<name>A0AAV1HVT6_9CHLO</name>
<dbReference type="PROSITE" id="PS00018">
    <property type="entry name" value="EF_HAND_1"/>
    <property type="match status" value="1"/>
</dbReference>
<dbReference type="Proteomes" id="UP001314263">
    <property type="component" value="Unassembled WGS sequence"/>
</dbReference>
<reference evidence="4 5" key="1">
    <citation type="submission" date="2023-10" db="EMBL/GenBank/DDBJ databases">
        <authorList>
            <person name="Maclean D."/>
            <person name="Macfadyen A."/>
        </authorList>
    </citation>
    <scope>NUCLEOTIDE SEQUENCE [LARGE SCALE GENOMIC DNA]</scope>
</reference>
<dbReference type="Gene3D" id="1.10.238.10">
    <property type="entry name" value="EF-hand"/>
    <property type="match status" value="1"/>
</dbReference>
<evidence type="ECO:0000256" key="2">
    <source>
        <dbReference type="ARBA" id="ARBA00022737"/>
    </source>
</evidence>
<keyword evidence="2" id="KW-0677">Repeat</keyword>
<dbReference type="AlphaFoldDB" id="A0AAV1HVT6"/>
<accession>A0AAV1HVT6</accession>
<organism evidence="4 5">
    <name type="scientific">Coccomyxa viridis</name>
    <dbReference type="NCBI Taxonomy" id="1274662"/>
    <lineage>
        <taxon>Eukaryota</taxon>
        <taxon>Viridiplantae</taxon>
        <taxon>Chlorophyta</taxon>
        <taxon>core chlorophytes</taxon>
        <taxon>Trebouxiophyceae</taxon>
        <taxon>Trebouxiophyceae incertae sedis</taxon>
        <taxon>Coccomyxaceae</taxon>
        <taxon>Coccomyxa</taxon>
    </lineage>
</organism>
<evidence type="ECO:0000256" key="3">
    <source>
        <dbReference type="ARBA" id="ARBA00022837"/>
    </source>
</evidence>
<keyword evidence="1" id="KW-0479">Metal-binding</keyword>
<dbReference type="PANTHER" id="PTHR45791">
    <property type="entry name" value="CALCIUM AND INTEGRIN BINDING FAMILY MEMBER 2"/>
    <property type="match status" value="1"/>
</dbReference>
<dbReference type="EMBL" id="CAUYUE010000003">
    <property type="protein sequence ID" value="CAK0751071.1"/>
    <property type="molecule type" value="Genomic_DNA"/>
</dbReference>
<dbReference type="InterPro" id="IPR011992">
    <property type="entry name" value="EF-hand-dom_pair"/>
</dbReference>
<dbReference type="InterPro" id="IPR018247">
    <property type="entry name" value="EF_Hand_1_Ca_BS"/>
</dbReference>
<dbReference type="InterPro" id="IPR051433">
    <property type="entry name" value="CIBP"/>
</dbReference>
<keyword evidence="3" id="KW-0106">Calcium</keyword>
<evidence type="ECO:0000313" key="5">
    <source>
        <dbReference type="Proteomes" id="UP001314263"/>
    </source>
</evidence>
<comment type="caution">
    <text evidence="4">The sequence shown here is derived from an EMBL/GenBank/DDBJ whole genome shotgun (WGS) entry which is preliminary data.</text>
</comment>
<proteinExistence type="predicted"/>
<sequence>MLNVDEFKCNPFASRIVELFSEDGSGVISFQKFINIFSVFSPRATAETKTVWAFAIWDFDGDDLIGPRDIKRGVHLLTNAKMALLIEDAEAEAAQEQQPARVRGRLKRRDSAVLRGEKLTEEQITQIHERIAQEIDPDGAGLSYSDFESITSRMPDFFVNFKMSV</sequence>
<evidence type="ECO:0000313" key="4">
    <source>
        <dbReference type="EMBL" id="CAK0751071.1"/>
    </source>
</evidence>
<protein>
    <submittedName>
        <fullName evidence="4">Uncharacterized protein</fullName>
    </submittedName>
</protein>
<dbReference type="PANTHER" id="PTHR45791:SF1">
    <property type="entry name" value="CALCIUM AND INTEGRIN BINDING FAMILY MEMBER 1"/>
    <property type="match status" value="1"/>
</dbReference>
<dbReference type="GO" id="GO:0046872">
    <property type="term" value="F:metal ion binding"/>
    <property type="evidence" value="ECO:0007669"/>
    <property type="project" value="UniProtKB-KW"/>
</dbReference>
<dbReference type="SUPFAM" id="SSF47473">
    <property type="entry name" value="EF-hand"/>
    <property type="match status" value="1"/>
</dbReference>
<gene>
    <name evidence="4" type="ORF">CVIRNUC_002040</name>
</gene>
<keyword evidence="5" id="KW-1185">Reference proteome</keyword>